<name>A0A813WG57_9BILA</name>
<evidence type="ECO:0000313" key="2">
    <source>
        <dbReference type="Proteomes" id="UP000663832"/>
    </source>
</evidence>
<dbReference type="AlphaFoldDB" id="A0A813WG57"/>
<gene>
    <name evidence="1" type="ORF">QVE165_LOCUS6945</name>
</gene>
<comment type="caution">
    <text evidence="1">The sequence shown here is derived from an EMBL/GenBank/DDBJ whole genome shotgun (WGS) entry which is preliminary data.</text>
</comment>
<evidence type="ECO:0000313" key="1">
    <source>
        <dbReference type="EMBL" id="CAF0853019.1"/>
    </source>
</evidence>
<protein>
    <submittedName>
        <fullName evidence="1">Uncharacterized protein</fullName>
    </submittedName>
</protein>
<dbReference type="Proteomes" id="UP000663832">
    <property type="component" value="Unassembled WGS sequence"/>
</dbReference>
<dbReference type="EMBL" id="CAJNOM010000029">
    <property type="protein sequence ID" value="CAF0853019.1"/>
    <property type="molecule type" value="Genomic_DNA"/>
</dbReference>
<dbReference type="OrthoDB" id="9986312at2759"/>
<organism evidence="1 2">
    <name type="scientific">Adineta steineri</name>
    <dbReference type="NCBI Taxonomy" id="433720"/>
    <lineage>
        <taxon>Eukaryota</taxon>
        <taxon>Metazoa</taxon>
        <taxon>Spiralia</taxon>
        <taxon>Gnathifera</taxon>
        <taxon>Rotifera</taxon>
        <taxon>Eurotatoria</taxon>
        <taxon>Bdelloidea</taxon>
        <taxon>Adinetida</taxon>
        <taxon>Adinetidae</taxon>
        <taxon>Adineta</taxon>
    </lineage>
</organism>
<keyword evidence="2" id="KW-1185">Reference proteome</keyword>
<sequence length="235" mass="27090">MNKKNFSPPLVDNRFAFRSPSIYQPVIEPSFNWNQFRRTELQFQKAEALHDSHVYDRCNCSMVNSSSSSPVCIAHGANEFIQTKINETLLPTSSCPCAFCRKKFNERDRPQGLLTNEDLKQLFPLKDAYDINTPKTVTYLSRPNSAPIYKSFSLLNHTSAPRYIPALRQSIRSNNIRKEINIQSAIPTNFGMRLDAEPNHNHSQMFDLPRERDAVFRSVEDYFHMTSPGRPTMIL</sequence>
<accession>A0A813WG57</accession>
<proteinExistence type="predicted"/>
<reference evidence="1" key="1">
    <citation type="submission" date="2021-02" db="EMBL/GenBank/DDBJ databases">
        <authorList>
            <person name="Nowell W R."/>
        </authorList>
    </citation>
    <scope>NUCLEOTIDE SEQUENCE</scope>
</reference>